<organism evidence="2 3">
    <name type="scientific">Aquarana catesbeiana</name>
    <name type="common">American bullfrog</name>
    <name type="synonym">Rana catesbeiana</name>
    <dbReference type="NCBI Taxonomy" id="8400"/>
    <lineage>
        <taxon>Eukaryota</taxon>
        <taxon>Metazoa</taxon>
        <taxon>Chordata</taxon>
        <taxon>Craniata</taxon>
        <taxon>Vertebrata</taxon>
        <taxon>Euteleostomi</taxon>
        <taxon>Amphibia</taxon>
        <taxon>Batrachia</taxon>
        <taxon>Anura</taxon>
        <taxon>Neobatrachia</taxon>
        <taxon>Ranoidea</taxon>
        <taxon>Ranidae</taxon>
        <taxon>Aquarana</taxon>
    </lineage>
</organism>
<evidence type="ECO:0000256" key="1">
    <source>
        <dbReference type="SAM" id="MobiDB-lite"/>
    </source>
</evidence>
<name>A0A2G9Q395_AQUCT</name>
<keyword evidence="3" id="KW-1185">Reference proteome</keyword>
<feature type="region of interest" description="Disordered" evidence="1">
    <location>
        <begin position="28"/>
        <end position="55"/>
    </location>
</feature>
<proteinExistence type="predicted"/>
<protein>
    <submittedName>
        <fullName evidence="2">Uncharacterized protein</fullName>
    </submittedName>
</protein>
<gene>
    <name evidence="2" type="ORF">AB205_0213080</name>
</gene>
<dbReference type="EMBL" id="KZ369514">
    <property type="protein sequence ID" value="PIO10074.1"/>
    <property type="molecule type" value="Genomic_DNA"/>
</dbReference>
<dbReference type="AlphaFoldDB" id="A0A2G9Q395"/>
<accession>A0A2G9Q395</accession>
<dbReference type="Proteomes" id="UP000228934">
    <property type="component" value="Unassembled WGS sequence"/>
</dbReference>
<evidence type="ECO:0000313" key="3">
    <source>
        <dbReference type="Proteomes" id="UP000228934"/>
    </source>
</evidence>
<evidence type="ECO:0000313" key="2">
    <source>
        <dbReference type="EMBL" id="PIO10074.1"/>
    </source>
</evidence>
<reference evidence="3" key="1">
    <citation type="journal article" date="2017" name="Nat. Commun.">
        <title>The North American bullfrog draft genome provides insight into hormonal regulation of long noncoding RNA.</title>
        <authorList>
            <person name="Hammond S.A."/>
            <person name="Warren R.L."/>
            <person name="Vandervalk B.P."/>
            <person name="Kucuk E."/>
            <person name="Khan H."/>
            <person name="Gibb E.A."/>
            <person name="Pandoh P."/>
            <person name="Kirk H."/>
            <person name="Zhao Y."/>
            <person name="Jones M."/>
            <person name="Mungall A.J."/>
            <person name="Coope R."/>
            <person name="Pleasance S."/>
            <person name="Moore R.A."/>
            <person name="Holt R.A."/>
            <person name="Round J.M."/>
            <person name="Ohora S."/>
            <person name="Walle B.V."/>
            <person name="Veldhoen N."/>
            <person name="Helbing C.C."/>
            <person name="Birol I."/>
        </authorList>
    </citation>
    <scope>NUCLEOTIDE SEQUENCE [LARGE SCALE GENOMIC DNA]</scope>
</reference>
<sequence>MVSTGSPLAMSEGGVQCTDEESWALESVSTASQQCGEQRDRGGVRGRGCGRQMRGGFNMGEDDRLLALLQEVRQERRSMDAFLDTSNPRTCFCRSLYHILEDIGGDQEKHCMDPFMVLRCNTDKQT</sequence>